<organism evidence="8 9">
    <name type="scientific">Tuber borchii</name>
    <name type="common">White truffle</name>
    <dbReference type="NCBI Taxonomy" id="42251"/>
    <lineage>
        <taxon>Eukaryota</taxon>
        <taxon>Fungi</taxon>
        <taxon>Dikarya</taxon>
        <taxon>Ascomycota</taxon>
        <taxon>Pezizomycotina</taxon>
        <taxon>Pezizomycetes</taxon>
        <taxon>Pezizales</taxon>
        <taxon>Tuberaceae</taxon>
        <taxon>Tuber</taxon>
    </lineage>
</organism>
<evidence type="ECO:0000256" key="3">
    <source>
        <dbReference type="ARBA" id="ARBA00022692"/>
    </source>
</evidence>
<comment type="subcellular location">
    <subcellularLocation>
        <location evidence="1">Membrane</location>
        <topology evidence="1">Multi-pass membrane protein</topology>
    </subcellularLocation>
</comment>
<keyword evidence="3 6" id="KW-0812">Transmembrane</keyword>
<name>A0A2T6ZNM8_TUBBO</name>
<dbReference type="EMBL" id="NESQ01000164">
    <property type="protein sequence ID" value="PUU77083.1"/>
    <property type="molecule type" value="Genomic_DNA"/>
</dbReference>
<keyword evidence="4 6" id="KW-1133">Transmembrane helix</keyword>
<proteinExistence type="predicted"/>
<protein>
    <submittedName>
        <fullName evidence="8">ABC-2 type transporter-domain-containing protein</fullName>
    </submittedName>
</protein>
<dbReference type="GO" id="GO:0016020">
    <property type="term" value="C:membrane"/>
    <property type="evidence" value="ECO:0007669"/>
    <property type="project" value="UniProtKB-SubCell"/>
</dbReference>
<dbReference type="PANTHER" id="PTHR19241">
    <property type="entry name" value="ATP-BINDING CASSETTE TRANSPORTER"/>
    <property type="match status" value="1"/>
</dbReference>
<dbReference type="OrthoDB" id="4505979at2759"/>
<evidence type="ECO:0000256" key="1">
    <source>
        <dbReference type="ARBA" id="ARBA00004141"/>
    </source>
</evidence>
<feature type="transmembrane region" description="Helical" evidence="6">
    <location>
        <begin position="107"/>
        <end position="127"/>
    </location>
</feature>
<feature type="transmembrane region" description="Helical" evidence="6">
    <location>
        <begin position="49"/>
        <end position="67"/>
    </location>
</feature>
<keyword evidence="9" id="KW-1185">Reference proteome</keyword>
<dbReference type="Pfam" id="PF01061">
    <property type="entry name" value="ABC2_membrane"/>
    <property type="match status" value="1"/>
</dbReference>
<dbReference type="GO" id="GO:0140359">
    <property type="term" value="F:ABC-type transporter activity"/>
    <property type="evidence" value="ECO:0007669"/>
    <property type="project" value="InterPro"/>
</dbReference>
<comment type="caution">
    <text evidence="8">The sequence shown here is derived from an EMBL/GenBank/DDBJ whole genome shotgun (WGS) entry which is preliminary data.</text>
</comment>
<feature type="transmembrane region" description="Helical" evidence="6">
    <location>
        <begin position="79"/>
        <end position="101"/>
    </location>
</feature>
<feature type="domain" description="ABC-2 type transporter transmembrane" evidence="7">
    <location>
        <begin position="3"/>
        <end position="156"/>
    </location>
</feature>
<dbReference type="STRING" id="42251.A0A2T6ZNM8"/>
<dbReference type="AlphaFoldDB" id="A0A2T6ZNM8"/>
<sequence length="216" mass="24234">MFQATALPALIIAQVESKYDMSRLIFYREQSSKMNGQFAFTSSMVVAEMPYSIICAVSCFICLYFPPGFNPTPSRGGHHFLMILVYELFSVTLGQMISAFIPNSFFAALLNPFIIITFVLFCGVTILKPNLPKFWRAWLYKLDPFTRIIGGMVVTELHGAKVTCDPHEYNNFPIPDGQTCGGYAAKFMETMPGYIRDLNATGSCNYCAYSVGDEFF</sequence>
<accession>A0A2T6ZNM8</accession>
<reference evidence="8 9" key="1">
    <citation type="submission" date="2017-04" db="EMBL/GenBank/DDBJ databases">
        <title>Draft genome sequence of Tuber borchii Vittad., a whitish edible truffle.</title>
        <authorList>
            <consortium name="DOE Joint Genome Institute"/>
            <person name="Murat C."/>
            <person name="Kuo A."/>
            <person name="Barry K.W."/>
            <person name="Clum A."/>
            <person name="Dockter R.B."/>
            <person name="Fauchery L."/>
            <person name="Iotti M."/>
            <person name="Kohler A."/>
            <person name="Labutti K."/>
            <person name="Lindquist E.A."/>
            <person name="Lipzen A."/>
            <person name="Ohm R.A."/>
            <person name="Wang M."/>
            <person name="Grigoriev I.V."/>
            <person name="Zambonelli A."/>
            <person name="Martin F.M."/>
        </authorList>
    </citation>
    <scope>NUCLEOTIDE SEQUENCE [LARGE SCALE GENOMIC DNA]</scope>
    <source>
        <strain evidence="8 9">Tbo3840</strain>
    </source>
</reference>
<gene>
    <name evidence="8" type="ORF">B9Z19DRAFT_1147291</name>
</gene>
<keyword evidence="5 6" id="KW-0472">Membrane</keyword>
<evidence type="ECO:0000313" key="9">
    <source>
        <dbReference type="Proteomes" id="UP000244722"/>
    </source>
</evidence>
<evidence type="ECO:0000259" key="7">
    <source>
        <dbReference type="Pfam" id="PF01061"/>
    </source>
</evidence>
<evidence type="ECO:0000256" key="5">
    <source>
        <dbReference type="ARBA" id="ARBA00023136"/>
    </source>
</evidence>
<keyword evidence="2" id="KW-0813">Transport</keyword>
<evidence type="ECO:0000256" key="2">
    <source>
        <dbReference type="ARBA" id="ARBA00022448"/>
    </source>
</evidence>
<evidence type="ECO:0000256" key="4">
    <source>
        <dbReference type="ARBA" id="ARBA00022989"/>
    </source>
</evidence>
<evidence type="ECO:0000313" key="8">
    <source>
        <dbReference type="EMBL" id="PUU77083.1"/>
    </source>
</evidence>
<dbReference type="Proteomes" id="UP000244722">
    <property type="component" value="Unassembled WGS sequence"/>
</dbReference>
<dbReference type="InterPro" id="IPR013525">
    <property type="entry name" value="ABC2_TM"/>
</dbReference>
<evidence type="ECO:0000256" key="6">
    <source>
        <dbReference type="SAM" id="Phobius"/>
    </source>
</evidence>